<keyword evidence="1" id="KW-0614">Plasmid</keyword>
<gene>
    <name evidence="1" type="ORF">Wenmar_04124</name>
</gene>
<name>A0A0D0QGK3_9RHOB</name>
<dbReference type="EC" id="3.1.3.1" evidence="1"/>
<proteinExistence type="predicted"/>
<protein>
    <submittedName>
        <fullName evidence="1">Alkaline phosphatase</fullName>
        <ecNumber evidence="1">3.1.3.1</ecNumber>
    </submittedName>
</protein>
<evidence type="ECO:0000313" key="1">
    <source>
        <dbReference type="EMBL" id="KIQ71397.1"/>
    </source>
</evidence>
<accession>A0A0D0QGK3</accession>
<dbReference type="RefSeq" id="WP_018302631.1">
    <property type="nucleotide sequence ID" value="NZ_CM003137.1"/>
</dbReference>
<geneLocation type="plasmid" evidence="1 2">
    <name>pWENMAR1</name>
</geneLocation>
<keyword evidence="2" id="KW-1185">Reference proteome</keyword>
<comment type="caution">
    <text evidence="1">The sequence shown here is derived from an EMBL/GenBank/DDBJ whole genome shotgun (WGS) entry which is preliminary data.</text>
</comment>
<reference evidence="1 2" key="1">
    <citation type="submission" date="2013-01" db="EMBL/GenBank/DDBJ databases">
        <authorList>
            <person name="Fiebig A."/>
            <person name="Goeker M."/>
            <person name="Klenk H.-P.P."/>
        </authorList>
    </citation>
    <scope>NUCLEOTIDE SEQUENCE [LARGE SCALE GENOMIC DNA]</scope>
    <source>
        <strain evidence="1 2">DSM 24838</strain>
        <plasmid evidence="1 2">pWENMAR1</plasmid>
    </source>
</reference>
<evidence type="ECO:0000313" key="2">
    <source>
        <dbReference type="Proteomes" id="UP000035100"/>
    </source>
</evidence>
<dbReference type="Proteomes" id="UP000035100">
    <property type="component" value="Plasmid pWENMAR1"/>
</dbReference>
<organism evidence="1 2">
    <name type="scientific">Wenxinia marina DSM 24838</name>
    <dbReference type="NCBI Taxonomy" id="1123501"/>
    <lineage>
        <taxon>Bacteria</taxon>
        <taxon>Pseudomonadati</taxon>
        <taxon>Pseudomonadota</taxon>
        <taxon>Alphaproteobacteria</taxon>
        <taxon>Rhodobacterales</taxon>
        <taxon>Roseobacteraceae</taxon>
        <taxon>Wenxinia</taxon>
    </lineage>
</organism>
<sequence>MRSALDSGKAAYEAGSGEFNGELVAVLEGSGAVLAQDVLLF</sequence>
<dbReference type="EMBL" id="AONG01000001">
    <property type="protein sequence ID" value="KIQ71397.1"/>
    <property type="molecule type" value="Genomic_DNA"/>
</dbReference>
<dbReference type="AlphaFoldDB" id="A0A0D0QGK3"/>
<keyword evidence="1" id="KW-0378">Hydrolase</keyword>
<dbReference type="GO" id="GO:0004035">
    <property type="term" value="F:alkaline phosphatase activity"/>
    <property type="evidence" value="ECO:0007669"/>
    <property type="project" value="UniProtKB-EC"/>
</dbReference>